<dbReference type="Proteomes" id="UP000324222">
    <property type="component" value="Unassembled WGS sequence"/>
</dbReference>
<dbReference type="EMBL" id="VSRR010002199">
    <property type="protein sequence ID" value="MPC30134.1"/>
    <property type="molecule type" value="Genomic_DNA"/>
</dbReference>
<gene>
    <name evidence="1" type="ORF">E2C01_023394</name>
</gene>
<sequence length="220" mass="24698">MKANPCTSYQINTAKQLTHLLDPHEDGNAKSNANPIVLEEPHVFCVVSPGELGNLGRESVGVLHHAATHLVRLQAGHQVLKRVGTERREYHKQRIHAKLLSAQFANLGQQHWNVAALMNHKHKCSDAHEVHNPRERNEQDGEEVVHKELCGVFPSMLEEVSDGHAPVKPQGHHVVSPHPIIHAVFWEPNEAVVDVPQPFLVPKHHRAQYRVRDVVGSLPY</sequence>
<keyword evidence="2" id="KW-1185">Reference proteome</keyword>
<accession>A0A5B7EBG3</accession>
<evidence type="ECO:0000313" key="2">
    <source>
        <dbReference type="Proteomes" id="UP000324222"/>
    </source>
</evidence>
<comment type="caution">
    <text evidence="1">The sequence shown here is derived from an EMBL/GenBank/DDBJ whole genome shotgun (WGS) entry which is preliminary data.</text>
</comment>
<evidence type="ECO:0000313" key="1">
    <source>
        <dbReference type="EMBL" id="MPC30134.1"/>
    </source>
</evidence>
<protein>
    <submittedName>
        <fullName evidence="1">Uncharacterized protein</fullName>
    </submittedName>
</protein>
<dbReference type="AlphaFoldDB" id="A0A5B7EBG3"/>
<proteinExistence type="predicted"/>
<reference evidence="1 2" key="1">
    <citation type="submission" date="2019-05" db="EMBL/GenBank/DDBJ databases">
        <title>Another draft genome of Portunus trituberculatus and its Hox gene families provides insights of decapod evolution.</title>
        <authorList>
            <person name="Jeong J.-H."/>
            <person name="Song I."/>
            <person name="Kim S."/>
            <person name="Choi T."/>
            <person name="Kim D."/>
            <person name="Ryu S."/>
            <person name="Kim W."/>
        </authorList>
    </citation>
    <scope>NUCLEOTIDE SEQUENCE [LARGE SCALE GENOMIC DNA]</scope>
    <source>
        <tissue evidence="1">Muscle</tissue>
    </source>
</reference>
<name>A0A5B7EBG3_PORTR</name>
<organism evidence="1 2">
    <name type="scientific">Portunus trituberculatus</name>
    <name type="common">Swimming crab</name>
    <name type="synonym">Neptunus trituberculatus</name>
    <dbReference type="NCBI Taxonomy" id="210409"/>
    <lineage>
        <taxon>Eukaryota</taxon>
        <taxon>Metazoa</taxon>
        <taxon>Ecdysozoa</taxon>
        <taxon>Arthropoda</taxon>
        <taxon>Crustacea</taxon>
        <taxon>Multicrustacea</taxon>
        <taxon>Malacostraca</taxon>
        <taxon>Eumalacostraca</taxon>
        <taxon>Eucarida</taxon>
        <taxon>Decapoda</taxon>
        <taxon>Pleocyemata</taxon>
        <taxon>Brachyura</taxon>
        <taxon>Eubrachyura</taxon>
        <taxon>Portunoidea</taxon>
        <taxon>Portunidae</taxon>
        <taxon>Portuninae</taxon>
        <taxon>Portunus</taxon>
    </lineage>
</organism>